<evidence type="ECO:0000259" key="1">
    <source>
        <dbReference type="SMART" id="SM01321"/>
    </source>
</evidence>
<name>A0A918TDE1_9BACT</name>
<dbReference type="GO" id="GO:0004803">
    <property type="term" value="F:transposase activity"/>
    <property type="evidence" value="ECO:0007669"/>
    <property type="project" value="InterPro"/>
</dbReference>
<dbReference type="NCBIfam" id="NF033573">
    <property type="entry name" value="transpos_IS200"/>
    <property type="match status" value="1"/>
</dbReference>
<dbReference type="RefSeq" id="WP_189567173.1">
    <property type="nucleotide sequence ID" value="NZ_BMXI01000002.1"/>
</dbReference>
<keyword evidence="3" id="KW-1185">Reference proteome</keyword>
<dbReference type="EMBL" id="BMXI01000002">
    <property type="protein sequence ID" value="GHC43418.1"/>
    <property type="molecule type" value="Genomic_DNA"/>
</dbReference>
<dbReference type="SMART" id="SM01321">
    <property type="entry name" value="Y1_Tnp"/>
    <property type="match status" value="1"/>
</dbReference>
<feature type="domain" description="Transposase IS200-like" evidence="1">
    <location>
        <begin position="5"/>
        <end position="118"/>
    </location>
</feature>
<comment type="caution">
    <text evidence="2">The sequence shown here is derived from an EMBL/GenBank/DDBJ whole genome shotgun (WGS) entry which is preliminary data.</text>
</comment>
<sequence length="148" mass="17172">MPSTHSSLHFHLVFSTKNRENWFEADFRPRLFAYLGGVVKGLEGHAHANGGIANHVHLLVGLKPTHCLSDLMRELKSDSTKWIKGQLNRSSFAWQTGYGAFSVSAPDLEKARNYVLNQEEHHRKQSFQEEYLIFLKRGLVEYDKRYLW</sequence>
<dbReference type="GO" id="GO:0003677">
    <property type="term" value="F:DNA binding"/>
    <property type="evidence" value="ECO:0007669"/>
    <property type="project" value="InterPro"/>
</dbReference>
<dbReference type="PANTHER" id="PTHR33360:SF2">
    <property type="entry name" value="TRANSPOSASE FOR INSERTION SEQUENCE ELEMENT IS200"/>
    <property type="match status" value="1"/>
</dbReference>
<evidence type="ECO:0000313" key="3">
    <source>
        <dbReference type="Proteomes" id="UP000644507"/>
    </source>
</evidence>
<reference evidence="2" key="2">
    <citation type="submission" date="2020-09" db="EMBL/GenBank/DDBJ databases">
        <authorList>
            <person name="Sun Q."/>
            <person name="Kim S."/>
        </authorList>
    </citation>
    <scope>NUCLEOTIDE SEQUENCE</scope>
    <source>
        <strain evidence="2">KCTC 12988</strain>
    </source>
</reference>
<proteinExistence type="predicted"/>
<dbReference type="PANTHER" id="PTHR33360">
    <property type="entry name" value="TRANSPOSASE FOR INSERTION SEQUENCE ELEMENT IS200"/>
    <property type="match status" value="1"/>
</dbReference>
<dbReference type="GO" id="GO:0006313">
    <property type="term" value="P:DNA transposition"/>
    <property type="evidence" value="ECO:0007669"/>
    <property type="project" value="InterPro"/>
</dbReference>
<gene>
    <name evidence="2" type="ORF">GCM10007100_05690</name>
</gene>
<dbReference type="InterPro" id="IPR002686">
    <property type="entry name" value="Transposase_17"/>
</dbReference>
<reference evidence="2" key="1">
    <citation type="journal article" date="2014" name="Int. J. Syst. Evol. Microbiol.">
        <title>Complete genome sequence of Corynebacterium casei LMG S-19264T (=DSM 44701T), isolated from a smear-ripened cheese.</title>
        <authorList>
            <consortium name="US DOE Joint Genome Institute (JGI-PGF)"/>
            <person name="Walter F."/>
            <person name="Albersmeier A."/>
            <person name="Kalinowski J."/>
            <person name="Ruckert C."/>
        </authorList>
    </citation>
    <scope>NUCLEOTIDE SEQUENCE</scope>
    <source>
        <strain evidence="2">KCTC 12988</strain>
    </source>
</reference>
<evidence type="ECO:0000313" key="2">
    <source>
        <dbReference type="EMBL" id="GHC43418.1"/>
    </source>
</evidence>
<accession>A0A918TDE1</accession>
<organism evidence="2 3">
    <name type="scientific">Roseibacillus persicicus</name>
    <dbReference type="NCBI Taxonomy" id="454148"/>
    <lineage>
        <taxon>Bacteria</taxon>
        <taxon>Pseudomonadati</taxon>
        <taxon>Verrucomicrobiota</taxon>
        <taxon>Verrucomicrobiia</taxon>
        <taxon>Verrucomicrobiales</taxon>
        <taxon>Verrucomicrobiaceae</taxon>
        <taxon>Roseibacillus</taxon>
    </lineage>
</organism>
<dbReference type="InterPro" id="IPR036515">
    <property type="entry name" value="Transposase_17_sf"/>
</dbReference>
<dbReference type="AlphaFoldDB" id="A0A918TDE1"/>
<dbReference type="Proteomes" id="UP000644507">
    <property type="component" value="Unassembled WGS sequence"/>
</dbReference>
<dbReference type="SUPFAM" id="SSF143422">
    <property type="entry name" value="Transposase IS200-like"/>
    <property type="match status" value="1"/>
</dbReference>
<dbReference type="Pfam" id="PF01797">
    <property type="entry name" value="Y1_Tnp"/>
    <property type="match status" value="1"/>
</dbReference>
<protein>
    <submittedName>
        <fullName evidence="2">Transposase</fullName>
    </submittedName>
</protein>
<dbReference type="Gene3D" id="3.30.70.1290">
    <property type="entry name" value="Transposase IS200-like"/>
    <property type="match status" value="1"/>
</dbReference>